<evidence type="ECO:0000259" key="6">
    <source>
        <dbReference type="SMART" id="SM00983"/>
    </source>
</evidence>
<evidence type="ECO:0000256" key="2">
    <source>
        <dbReference type="ARBA" id="ARBA00022741"/>
    </source>
</evidence>
<dbReference type="InterPro" id="IPR007373">
    <property type="entry name" value="Thiamin_PyroPKinase_B1-bd"/>
</dbReference>
<dbReference type="PANTHER" id="PTHR13622:SF8">
    <property type="entry name" value="THIAMIN PYROPHOSPHOKINASE 1"/>
    <property type="match status" value="1"/>
</dbReference>
<dbReference type="PANTHER" id="PTHR13622">
    <property type="entry name" value="THIAMIN PYROPHOSPHOKINASE"/>
    <property type="match status" value="1"/>
</dbReference>
<sequence length="280" mass="32091">MWAIRNTVGLVFILFVLRLSSSTRMAKFSWSPLDLKEQDKLDLKNYAVLILNRPISLPTKLMESLWNGASIRSTVDGGTTNWFDYVEKHELKLKNKYPDIISGDFDSISPELLKKCEEHGVYVEKTPDQDYTDFEKAIWVIKRRYTKQLDSIIAIIDNADRLDHTFSNLNTLYRVRQSIFPETNTTAFILSSVSLTWILEPGQHSISIPSYLRDNQVWCGILPFKPVKNHITTTGLKWNLENNSVEFGGLISSSNTYDSNEVTVNTDAEILWSMGLKTDK</sequence>
<dbReference type="GO" id="GO:0030975">
    <property type="term" value="F:thiamine binding"/>
    <property type="evidence" value="ECO:0007669"/>
    <property type="project" value="InterPro"/>
</dbReference>
<dbReference type="EMBL" id="JAPXFL010000007">
    <property type="protein sequence ID" value="KAK9503888.1"/>
    <property type="molecule type" value="Genomic_DNA"/>
</dbReference>
<dbReference type="InterPro" id="IPR007371">
    <property type="entry name" value="TPK_catalytic"/>
</dbReference>
<dbReference type="SUPFAM" id="SSF63999">
    <property type="entry name" value="Thiamin pyrophosphokinase, catalytic domain"/>
    <property type="match status" value="1"/>
</dbReference>
<evidence type="ECO:0000313" key="7">
    <source>
        <dbReference type="EMBL" id="KAK9503888.1"/>
    </source>
</evidence>
<dbReference type="GO" id="GO:0005524">
    <property type="term" value="F:ATP binding"/>
    <property type="evidence" value="ECO:0007669"/>
    <property type="project" value="UniProtKB-KW"/>
</dbReference>
<gene>
    <name evidence="7" type="ORF">O3M35_010354</name>
</gene>
<dbReference type="Gene3D" id="2.60.120.320">
    <property type="entry name" value="Thiamin pyrophosphokinase, thiamin-binding domain"/>
    <property type="match status" value="1"/>
</dbReference>
<dbReference type="GO" id="GO:0004788">
    <property type="term" value="F:thiamine diphosphokinase activity"/>
    <property type="evidence" value="ECO:0007669"/>
    <property type="project" value="InterPro"/>
</dbReference>
<dbReference type="Pfam" id="PF04263">
    <property type="entry name" value="TPK_catalytic"/>
    <property type="match status" value="1"/>
</dbReference>
<name>A0AAW1D1E3_9HEMI</name>
<keyword evidence="1" id="KW-0808">Transferase</keyword>
<dbReference type="GO" id="GO:0009229">
    <property type="term" value="P:thiamine diphosphate biosynthetic process"/>
    <property type="evidence" value="ECO:0007669"/>
    <property type="project" value="InterPro"/>
</dbReference>
<feature type="signal peptide" evidence="5">
    <location>
        <begin position="1"/>
        <end position="22"/>
    </location>
</feature>
<feature type="chain" id="PRO_5043396399" description="Thiamin pyrophosphokinase thiamin-binding domain-containing protein" evidence="5">
    <location>
        <begin position="23"/>
        <end position="280"/>
    </location>
</feature>
<evidence type="ECO:0000256" key="5">
    <source>
        <dbReference type="SAM" id="SignalP"/>
    </source>
</evidence>
<dbReference type="InterPro" id="IPR036759">
    <property type="entry name" value="TPK_catalytic_sf"/>
</dbReference>
<dbReference type="Proteomes" id="UP001461498">
    <property type="component" value="Unassembled WGS sequence"/>
</dbReference>
<dbReference type="InterPro" id="IPR036371">
    <property type="entry name" value="TPK_B1-bd_sf"/>
</dbReference>
<evidence type="ECO:0000256" key="1">
    <source>
        <dbReference type="ARBA" id="ARBA00022679"/>
    </source>
</evidence>
<keyword evidence="4" id="KW-0067">ATP-binding</keyword>
<keyword evidence="8" id="KW-1185">Reference proteome</keyword>
<dbReference type="NCBIfam" id="TIGR01378">
    <property type="entry name" value="thi_PPkinase"/>
    <property type="match status" value="1"/>
</dbReference>
<keyword evidence="5" id="KW-0732">Signal</keyword>
<evidence type="ECO:0000256" key="3">
    <source>
        <dbReference type="ARBA" id="ARBA00022777"/>
    </source>
</evidence>
<dbReference type="GO" id="GO:0006772">
    <property type="term" value="P:thiamine metabolic process"/>
    <property type="evidence" value="ECO:0007669"/>
    <property type="project" value="InterPro"/>
</dbReference>
<dbReference type="GO" id="GO:0016301">
    <property type="term" value="F:kinase activity"/>
    <property type="evidence" value="ECO:0007669"/>
    <property type="project" value="UniProtKB-KW"/>
</dbReference>
<organism evidence="7 8">
    <name type="scientific">Rhynocoris fuscipes</name>
    <dbReference type="NCBI Taxonomy" id="488301"/>
    <lineage>
        <taxon>Eukaryota</taxon>
        <taxon>Metazoa</taxon>
        <taxon>Ecdysozoa</taxon>
        <taxon>Arthropoda</taxon>
        <taxon>Hexapoda</taxon>
        <taxon>Insecta</taxon>
        <taxon>Pterygota</taxon>
        <taxon>Neoptera</taxon>
        <taxon>Paraneoptera</taxon>
        <taxon>Hemiptera</taxon>
        <taxon>Heteroptera</taxon>
        <taxon>Panheteroptera</taxon>
        <taxon>Cimicomorpha</taxon>
        <taxon>Reduviidae</taxon>
        <taxon>Harpactorinae</taxon>
        <taxon>Harpactorini</taxon>
        <taxon>Rhynocoris</taxon>
    </lineage>
</organism>
<dbReference type="FunFam" id="2.60.120.320:FF:000001">
    <property type="entry name" value="Thiamine pyrophosphokinase"/>
    <property type="match status" value="1"/>
</dbReference>
<evidence type="ECO:0000313" key="8">
    <source>
        <dbReference type="Proteomes" id="UP001461498"/>
    </source>
</evidence>
<feature type="domain" description="Thiamin pyrophosphokinase thiamin-binding" evidence="6">
    <location>
        <begin position="202"/>
        <end position="270"/>
    </location>
</feature>
<dbReference type="CDD" id="cd07995">
    <property type="entry name" value="TPK"/>
    <property type="match status" value="1"/>
</dbReference>
<keyword evidence="3" id="KW-0418">Kinase</keyword>
<accession>A0AAW1D1E3</accession>
<keyword evidence="2" id="KW-0547">Nucleotide-binding</keyword>
<protein>
    <recommendedName>
        <fullName evidence="6">Thiamin pyrophosphokinase thiamin-binding domain-containing protein</fullName>
    </recommendedName>
</protein>
<dbReference type="Gene3D" id="3.40.50.10240">
    <property type="entry name" value="Thiamin pyrophosphokinase, catalytic domain"/>
    <property type="match status" value="1"/>
</dbReference>
<proteinExistence type="predicted"/>
<dbReference type="SUPFAM" id="SSF63862">
    <property type="entry name" value="Thiamin pyrophosphokinase, substrate-binding domain"/>
    <property type="match status" value="1"/>
</dbReference>
<dbReference type="InterPro" id="IPR006282">
    <property type="entry name" value="Thi_PPkinase"/>
</dbReference>
<comment type="caution">
    <text evidence="7">The sequence shown here is derived from an EMBL/GenBank/DDBJ whole genome shotgun (WGS) entry which is preliminary data.</text>
</comment>
<dbReference type="SMART" id="SM00983">
    <property type="entry name" value="TPK_B1_binding"/>
    <property type="match status" value="1"/>
</dbReference>
<dbReference type="Pfam" id="PF04265">
    <property type="entry name" value="TPK_B1_binding"/>
    <property type="match status" value="1"/>
</dbReference>
<dbReference type="AlphaFoldDB" id="A0AAW1D1E3"/>
<evidence type="ECO:0000256" key="4">
    <source>
        <dbReference type="ARBA" id="ARBA00022840"/>
    </source>
</evidence>
<reference evidence="7 8" key="1">
    <citation type="submission" date="2022-12" db="EMBL/GenBank/DDBJ databases">
        <title>Chromosome-level genome assembly of true bugs.</title>
        <authorList>
            <person name="Ma L."/>
            <person name="Li H."/>
        </authorList>
    </citation>
    <scope>NUCLEOTIDE SEQUENCE [LARGE SCALE GENOMIC DNA]</scope>
    <source>
        <strain evidence="7">Lab_2022b</strain>
    </source>
</reference>